<feature type="binding site" evidence="9">
    <location>
        <position position="89"/>
    </location>
    <ligand>
        <name>Mg(2+)</name>
        <dbReference type="ChEBI" id="CHEBI:18420"/>
    </ligand>
</feature>
<feature type="binding site" evidence="9">
    <location>
        <position position="155"/>
    </location>
    <ligand>
        <name>4-amino-2-methyl-5-(diphosphooxymethyl)pyrimidine</name>
        <dbReference type="ChEBI" id="CHEBI:57841"/>
    </ligand>
</feature>
<feature type="binding site" evidence="9">
    <location>
        <begin position="56"/>
        <end position="60"/>
    </location>
    <ligand>
        <name>4-amino-2-methyl-5-(diphosphooxymethyl)pyrimidine</name>
        <dbReference type="ChEBI" id="CHEBI:57841"/>
    </ligand>
</feature>
<gene>
    <name evidence="9 13" type="primary">thiE</name>
    <name evidence="13" type="ORF">NSPWAT_2766</name>
</gene>
<evidence type="ECO:0000313" key="14">
    <source>
        <dbReference type="Proteomes" id="UP001157733"/>
    </source>
</evidence>
<comment type="pathway">
    <text evidence="1 9 11">Cofactor biosynthesis; thiamine diphosphate biosynthesis; thiamine phosphate from 4-amino-2-methyl-5-diphosphomethylpyrimidine and 4-methyl-5-(2-phosphoethyl)-thiazole: step 1/1.</text>
</comment>
<evidence type="ECO:0000259" key="12">
    <source>
        <dbReference type="Pfam" id="PF02581"/>
    </source>
</evidence>
<evidence type="ECO:0000256" key="11">
    <source>
        <dbReference type="RuleBase" id="RU004253"/>
    </source>
</evidence>
<dbReference type="PANTHER" id="PTHR20857:SF15">
    <property type="entry name" value="THIAMINE-PHOSPHATE SYNTHASE"/>
    <property type="match status" value="1"/>
</dbReference>
<feature type="binding site" evidence="9">
    <location>
        <position position="126"/>
    </location>
    <ligand>
        <name>4-amino-2-methyl-5-(diphosphooxymethyl)pyrimidine</name>
        <dbReference type="ChEBI" id="CHEBI:57841"/>
    </ligand>
</feature>
<evidence type="ECO:0000256" key="6">
    <source>
        <dbReference type="ARBA" id="ARBA00047334"/>
    </source>
</evidence>
<dbReference type="EC" id="2.5.1.3" evidence="9"/>
<evidence type="ECO:0000256" key="10">
    <source>
        <dbReference type="RuleBase" id="RU003826"/>
    </source>
</evidence>
<protein>
    <recommendedName>
        <fullName evidence="9">Thiamine-phosphate synthase</fullName>
        <shortName evidence="9">TP synthase</shortName>
        <shortName evidence="9">TPS</shortName>
        <ecNumber evidence="9">2.5.1.3</ecNumber>
    </recommendedName>
    <alternativeName>
        <fullName evidence="9">Thiamine-phosphate pyrophosphorylase</fullName>
        <shortName evidence="9">TMP pyrophosphorylase</shortName>
        <shortName evidence="9">TMP-PPase</shortName>
    </alternativeName>
</protein>
<dbReference type="InterPro" id="IPR022998">
    <property type="entry name" value="ThiamineP_synth_TenI"/>
</dbReference>
<evidence type="ECO:0000256" key="5">
    <source>
        <dbReference type="ARBA" id="ARBA00022977"/>
    </source>
</evidence>
<evidence type="ECO:0000256" key="1">
    <source>
        <dbReference type="ARBA" id="ARBA00005165"/>
    </source>
</evidence>
<dbReference type="CDD" id="cd00564">
    <property type="entry name" value="TMP_TenI"/>
    <property type="match status" value="1"/>
</dbReference>
<organism evidence="13 14">
    <name type="scientific">Nitrospina watsonii</name>
    <dbReference type="NCBI Taxonomy" id="1323948"/>
    <lineage>
        <taxon>Bacteria</taxon>
        <taxon>Pseudomonadati</taxon>
        <taxon>Nitrospinota/Tectimicrobiota group</taxon>
        <taxon>Nitrospinota</taxon>
        <taxon>Nitrospinia</taxon>
        <taxon>Nitrospinales</taxon>
        <taxon>Nitrospinaceae</taxon>
        <taxon>Nitrospina</taxon>
    </lineage>
</organism>
<comment type="cofactor">
    <cofactor evidence="9">
        <name>Mg(2+)</name>
        <dbReference type="ChEBI" id="CHEBI:18420"/>
    </cofactor>
    <text evidence="9">Binds 1 Mg(2+) ion per subunit.</text>
</comment>
<evidence type="ECO:0000256" key="4">
    <source>
        <dbReference type="ARBA" id="ARBA00022842"/>
    </source>
</evidence>
<comment type="similarity">
    <text evidence="9 10">Belongs to the thiamine-phosphate synthase family.</text>
</comment>
<keyword evidence="3 9" id="KW-0479">Metal-binding</keyword>
<feature type="binding site" evidence="9">
    <location>
        <position position="183"/>
    </location>
    <ligand>
        <name>2-[(2R,5Z)-2-carboxy-4-methylthiazol-5(2H)-ylidene]ethyl phosphate</name>
        <dbReference type="ChEBI" id="CHEBI:62899"/>
    </ligand>
</feature>
<feature type="binding site" evidence="9">
    <location>
        <position position="88"/>
    </location>
    <ligand>
        <name>4-amino-2-methyl-5-(diphosphooxymethyl)pyrimidine</name>
        <dbReference type="ChEBI" id="CHEBI:57841"/>
    </ligand>
</feature>
<dbReference type="NCBIfam" id="TIGR00693">
    <property type="entry name" value="thiE"/>
    <property type="match status" value="1"/>
</dbReference>
<comment type="caution">
    <text evidence="9">Lacks conserved residue(s) required for the propagation of feature annotation.</text>
</comment>
<evidence type="ECO:0000256" key="7">
    <source>
        <dbReference type="ARBA" id="ARBA00047851"/>
    </source>
</evidence>
<dbReference type="PANTHER" id="PTHR20857">
    <property type="entry name" value="THIAMINE-PHOSPHATE PYROPHOSPHORYLASE"/>
    <property type="match status" value="1"/>
</dbReference>
<dbReference type="HAMAP" id="MF_00097">
    <property type="entry name" value="TMP_synthase"/>
    <property type="match status" value="1"/>
</dbReference>
<keyword evidence="4 9" id="KW-0460">Magnesium</keyword>
<dbReference type="Gene3D" id="3.20.20.70">
    <property type="entry name" value="Aldolase class I"/>
    <property type="match status" value="1"/>
</dbReference>
<evidence type="ECO:0000256" key="2">
    <source>
        <dbReference type="ARBA" id="ARBA00022679"/>
    </source>
</evidence>
<dbReference type="SUPFAM" id="SSF51391">
    <property type="entry name" value="Thiamin phosphate synthase"/>
    <property type="match status" value="1"/>
</dbReference>
<proteinExistence type="inferred from homology"/>
<dbReference type="InterPro" id="IPR013785">
    <property type="entry name" value="Aldolase_TIM"/>
</dbReference>
<reference evidence="13 14" key="1">
    <citation type="submission" date="2022-09" db="EMBL/GenBank/DDBJ databases">
        <authorList>
            <person name="Kop L."/>
        </authorList>
    </citation>
    <scope>NUCLEOTIDE SEQUENCE [LARGE SCALE GENOMIC DNA]</scope>
    <source>
        <strain evidence="13 14">347</strain>
    </source>
</reference>
<dbReference type="GO" id="GO:0004789">
    <property type="term" value="F:thiamine-phosphate diphosphorylase activity"/>
    <property type="evidence" value="ECO:0007669"/>
    <property type="project" value="UniProtKB-EC"/>
</dbReference>
<feature type="binding site" evidence="9">
    <location>
        <begin position="152"/>
        <end position="154"/>
    </location>
    <ligand>
        <name>2-[(2R,5Z)-2-carboxy-4-methylthiazol-5(2H)-ylidene]ethyl phosphate</name>
        <dbReference type="ChEBI" id="CHEBI:62899"/>
    </ligand>
</feature>
<dbReference type="InterPro" id="IPR034291">
    <property type="entry name" value="TMP_synthase"/>
</dbReference>
<sequence>MTGEEQPMKTRLIKDVAQVKADQLRLLLITDLKDIPRDRHLDTVEAALKGGVRDLQLREKDLPLPDLFSLALALRQLTSHYGARLYINDRLDIALMTGADGVHLPEAGLPAGEVKARYPHLLVGVSTHSWEAARQAQEAGADYITFSPIYDTPSKREYGAPQGLDALKEVTERVHIPVLALGGINLTRIPEVRRHGAYGAALIRGIWNSSNIENASSQYMQAIKGEF</sequence>
<evidence type="ECO:0000256" key="9">
    <source>
        <dbReference type="HAMAP-Rule" id="MF_00097"/>
    </source>
</evidence>
<dbReference type="RefSeq" id="WP_282012442.1">
    <property type="nucleotide sequence ID" value="NZ_OX336137.1"/>
</dbReference>
<dbReference type="EMBL" id="OX336137">
    <property type="protein sequence ID" value="CAI2719622.1"/>
    <property type="molecule type" value="Genomic_DNA"/>
</dbReference>
<name>A0ABN8W0U9_9BACT</name>
<keyword evidence="14" id="KW-1185">Reference proteome</keyword>
<dbReference type="Pfam" id="PF02581">
    <property type="entry name" value="TMP-TENI"/>
    <property type="match status" value="1"/>
</dbReference>
<feature type="domain" description="Thiamine phosphate synthase/TenI" evidence="12">
    <location>
        <begin position="26"/>
        <end position="206"/>
    </location>
</feature>
<comment type="catalytic activity">
    <reaction evidence="8 9 10">
        <text>2-[(2R,5Z)-2-carboxy-4-methylthiazol-5(2H)-ylidene]ethyl phosphate + 4-amino-2-methyl-5-(diphosphooxymethyl)pyrimidine + 2 H(+) = thiamine phosphate + CO2 + diphosphate</text>
        <dbReference type="Rhea" id="RHEA:47844"/>
        <dbReference type="ChEBI" id="CHEBI:15378"/>
        <dbReference type="ChEBI" id="CHEBI:16526"/>
        <dbReference type="ChEBI" id="CHEBI:33019"/>
        <dbReference type="ChEBI" id="CHEBI:37575"/>
        <dbReference type="ChEBI" id="CHEBI:57841"/>
        <dbReference type="ChEBI" id="CHEBI:62899"/>
        <dbReference type="EC" id="2.5.1.3"/>
    </reaction>
</comment>
<evidence type="ECO:0000256" key="8">
    <source>
        <dbReference type="ARBA" id="ARBA00047883"/>
    </source>
</evidence>
<dbReference type="InterPro" id="IPR036206">
    <property type="entry name" value="ThiamineP_synth_sf"/>
</dbReference>
<comment type="catalytic activity">
    <reaction evidence="7 9 10">
        <text>2-(2-carboxy-4-methylthiazol-5-yl)ethyl phosphate + 4-amino-2-methyl-5-(diphosphooxymethyl)pyrimidine + 2 H(+) = thiamine phosphate + CO2 + diphosphate</text>
        <dbReference type="Rhea" id="RHEA:47848"/>
        <dbReference type="ChEBI" id="CHEBI:15378"/>
        <dbReference type="ChEBI" id="CHEBI:16526"/>
        <dbReference type="ChEBI" id="CHEBI:33019"/>
        <dbReference type="ChEBI" id="CHEBI:37575"/>
        <dbReference type="ChEBI" id="CHEBI:57841"/>
        <dbReference type="ChEBI" id="CHEBI:62890"/>
        <dbReference type="EC" id="2.5.1.3"/>
    </reaction>
</comment>
<comment type="function">
    <text evidence="9">Condenses 4-methyl-5-(beta-hydroxyethyl)thiazole monophosphate (THZ-P) and 2-methyl-4-amino-5-hydroxymethyl pyrimidine pyrophosphate (HMP-PP) to form thiamine monophosphate (TMP).</text>
</comment>
<evidence type="ECO:0000313" key="13">
    <source>
        <dbReference type="EMBL" id="CAI2719622.1"/>
    </source>
</evidence>
<dbReference type="Proteomes" id="UP001157733">
    <property type="component" value="Chromosome"/>
</dbReference>
<evidence type="ECO:0000256" key="3">
    <source>
        <dbReference type="ARBA" id="ARBA00022723"/>
    </source>
</evidence>
<keyword evidence="2 9" id="KW-0808">Transferase</keyword>
<keyword evidence="5 9" id="KW-0784">Thiamine biosynthesis</keyword>
<accession>A0ABN8W0U9</accession>
<comment type="catalytic activity">
    <reaction evidence="6 9 10">
        <text>4-methyl-5-(2-phosphooxyethyl)-thiazole + 4-amino-2-methyl-5-(diphosphooxymethyl)pyrimidine + H(+) = thiamine phosphate + diphosphate</text>
        <dbReference type="Rhea" id="RHEA:22328"/>
        <dbReference type="ChEBI" id="CHEBI:15378"/>
        <dbReference type="ChEBI" id="CHEBI:33019"/>
        <dbReference type="ChEBI" id="CHEBI:37575"/>
        <dbReference type="ChEBI" id="CHEBI:57841"/>
        <dbReference type="ChEBI" id="CHEBI:58296"/>
        <dbReference type="EC" id="2.5.1.3"/>
    </reaction>
</comment>